<evidence type="ECO:0000313" key="10">
    <source>
        <dbReference type="EMBL" id="VDM49874.1"/>
    </source>
</evidence>
<organism evidence="11 12">
    <name type="scientific">Toxocara canis</name>
    <name type="common">Canine roundworm</name>
    <dbReference type="NCBI Taxonomy" id="6265"/>
    <lineage>
        <taxon>Eukaryota</taxon>
        <taxon>Metazoa</taxon>
        <taxon>Ecdysozoa</taxon>
        <taxon>Nematoda</taxon>
        <taxon>Chromadorea</taxon>
        <taxon>Rhabditida</taxon>
        <taxon>Spirurina</taxon>
        <taxon>Ascaridomorpha</taxon>
        <taxon>Ascaridoidea</taxon>
        <taxon>Toxocaridae</taxon>
        <taxon>Toxocara</taxon>
    </lineage>
</organism>
<dbReference type="GO" id="GO:0045271">
    <property type="term" value="C:respiratory chain complex I"/>
    <property type="evidence" value="ECO:0007669"/>
    <property type="project" value="UniProtKB-ARBA"/>
</dbReference>
<dbReference type="EMBL" id="UYWY01025672">
    <property type="protein sequence ID" value="VDM49874.1"/>
    <property type="molecule type" value="Genomic_DNA"/>
</dbReference>
<evidence type="ECO:0000256" key="5">
    <source>
        <dbReference type="ARBA" id="ARBA00022660"/>
    </source>
</evidence>
<keyword evidence="9" id="KW-0472">Membrane</keyword>
<evidence type="ECO:0000256" key="8">
    <source>
        <dbReference type="ARBA" id="ARBA00023128"/>
    </source>
</evidence>
<keyword evidence="6" id="KW-0999">Mitochondrion inner membrane</keyword>
<evidence type="ECO:0000256" key="3">
    <source>
        <dbReference type="ARBA" id="ARBA00014109"/>
    </source>
</evidence>
<dbReference type="AlphaFoldDB" id="A0A183VCT3"/>
<reference evidence="10 11" key="2">
    <citation type="submission" date="2018-11" db="EMBL/GenBank/DDBJ databases">
        <authorList>
            <consortium name="Pathogen Informatics"/>
        </authorList>
    </citation>
    <scope>NUCLEOTIDE SEQUENCE [LARGE SCALE GENOMIC DNA]</scope>
</reference>
<evidence type="ECO:0000256" key="9">
    <source>
        <dbReference type="ARBA" id="ARBA00023136"/>
    </source>
</evidence>
<dbReference type="PANTHER" id="PTHR13094:SF1">
    <property type="entry name" value="NADH DEHYDROGENASE [UBIQUINONE] 1 BETA SUBCOMPLEX SUBUNIT 10"/>
    <property type="match status" value="1"/>
</dbReference>
<dbReference type="WBParaSite" id="TCNE_0001855701-mRNA-1">
    <property type="protein sequence ID" value="TCNE_0001855701-mRNA-1"/>
    <property type="gene ID" value="TCNE_0001855701"/>
</dbReference>
<dbReference type="InterPro" id="IPR039993">
    <property type="entry name" value="NDUFB10"/>
</dbReference>
<dbReference type="Proteomes" id="UP000050794">
    <property type="component" value="Unassembled WGS sequence"/>
</dbReference>
<keyword evidence="5" id="KW-0679">Respiratory chain</keyword>
<comment type="similarity">
    <text evidence="2">Belongs to the complex I NDUFB10 subunit family.</text>
</comment>
<sequence length="202" mass="24005">MSRPFHSGTVTKIRDLDSQGTFYPRLKYYAHRAFDYPATCSRMVDGYILQILRGRVERCVNFNTPNYSPCAQVIEDLEESELNFFIKYGELGSEADVRDAYMKQKHRMIWERRHPEIMAEREAALKEHKAKLAAGEFDYSFWKKGMFYQDKKNYEPPYEYFLSKPTVEGDKPLSKDWAYYKKLKEDPEFDKEQGKKSSYSLF</sequence>
<reference evidence="12" key="1">
    <citation type="submission" date="2016-06" db="UniProtKB">
        <authorList>
            <consortium name="WormBaseParasite"/>
        </authorList>
    </citation>
    <scope>IDENTIFICATION</scope>
</reference>
<keyword evidence="11" id="KW-1185">Reference proteome</keyword>
<dbReference type="GO" id="GO:0005743">
    <property type="term" value="C:mitochondrial inner membrane"/>
    <property type="evidence" value="ECO:0007669"/>
    <property type="project" value="UniProtKB-SubCell"/>
</dbReference>
<dbReference type="PANTHER" id="PTHR13094">
    <property type="entry name" value="NADH-UBIQUINONE OXIDOREDUCTASE PDSW SUBUNIT"/>
    <property type="match status" value="1"/>
</dbReference>
<name>A0A183VCT3_TOXCA</name>
<protein>
    <recommendedName>
        <fullName evidence="3">NADH dehydrogenase [ubiquinone] 1 beta subcomplex subunit 10</fullName>
    </recommendedName>
</protein>
<evidence type="ECO:0000256" key="4">
    <source>
        <dbReference type="ARBA" id="ARBA00022448"/>
    </source>
</evidence>
<evidence type="ECO:0000256" key="1">
    <source>
        <dbReference type="ARBA" id="ARBA00004443"/>
    </source>
</evidence>
<dbReference type="InterPro" id="IPR019377">
    <property type="entry name" value="NADH_UbQ_OxRdtase_su10"/>
</dbReference>
<evidence type="ECO:0000313" key="11">
    <source>
        <dbReference type="Proteomes" id="UP000050794"/>
    </source>
</evidence>
<comment type="subcellular location">
    <subcellularLocation>
        <location evidence="1">Mitochondrion inner membrane</location>
        <topology evidence="1">Peripheral membrane protein</topology>
        <orientation evidence="1">Matrix side</orientation>
    </subcellularLocation>
</comment>
<evidence type="ECO:0000256" key="6">
    <source>
        <dbReference type="ARBA" id="ARBA00022792"/>
    </source>
</evidence>
<gene>
    <name evidence="10" type="ORF">TCNE_LOCUS18553</name>
</gene>
<keyword evidence="4" id="KW-0813">Transport</keyword>
<evidence type="ECO:0000256" key="2">
    <source>
        <dbReference type="ARBA" id="ARBA00008317"/>
    </source>
</evidence>
<evidence type="ECO:0000313" key="12">
    <source>
        <dbReference type="WBParaSite" id="TCNE_0001855701-mRNA-1"/>
    </source>
</evidence>
<keyword evidence="8" id="KW-0496">Mitochondrion</keyword>
<evidence type="ECO:0000256" key="7">
    <source>
        <dbReference type="ARBA" id="ARBA00022982"/>
    </source>
</evidence>
<dbReference type="Pfam" id="PF10249">
    <property type="entry name" value="NDUFB10"/>
    <property type="match status" value="1"/>
</dbReference>
<keyword evidence="7" id="KW-0249">Electron transport</keyword>
<accession>A0A183VCT3</accession>
<proteinExistence type="inferred from homology"/>